<dbReference type="SUPFAM" id="SSF55073">
    <property type="entry name" value="Nucleotide cyclase"/>
    <property type="match status" value="1"/>
</dbReference>
<evidence type="ECO:0000313" key="6">
    <source>
        <dbReference type="Proteomes" id="UP000563050"/>
    </source>
</evidence>
<dbReference type="Gene3D" id="3.30.70.270">
    <property type="match status" value="1"/>
</dbReference>
<name>A0A7W5DJD5_9GAMM</name>
<dbReference type="GO" id="GO:1902201">
    <property type="term" value="P:negative regulation of bacterial-type flagellum-dependent cell motility"/>
    <property type="evidence" value="ECO:0007669"/>
    <property type="project" value="TreeGrafter"/>
</dbReference>
<dbReference type="PROSITE" id="PS50887">
    <property type="entry name" value="GGDEF"/>
    <property type="match status" value="1"/>
</dbReference>
<dbReference type="InterPro" id="IPR000160">
    <property type="entry name" value="GGDEF_dom"/>
</dbReference>
<dbReference type="EMBL" id="JACHXQ010000002">
    <property type="protein sequence ID" value="MBB3183660.1"/>
    <property type="molecule type" value="Genomic_DNA"/>
</dbReference>
<evidence type="ECO:0000256" key="1">
    <source>
        <dbReference type="ARBA" id="ARBA00001946"/>
    </source>
</evidence>
<dbReference type="Gene3D" id="3.30.450.20">
    <property type="entry name" value="PAS domain"/>
    <property type="match status" value="1"/>
</dbReference>
<dbReference type="EC" id="2.7.7.65" evidence="2"/>
<evidence type="ECO:0000313" key="5">
    <source>
        <dbReference type="EMBL" id="MBB3183660.1"/>
    </source>
</evidence>
<dbReference type="Proteomes" id="UP000563050">
    <property type="component" value="Unassembled WGS sequence"/>
</dbReference>
<dbReference type="RefSeq" id="WP_183313710.1">
    <property type="nucleotide sequence ID" value="NZ_JACHXQ010000002.1"/>
</dbReference>
<dbReference type="CDD" id="cd01949">
    <property type="entry name" value="GGDEF"/>
    <property type="match status" value="1"/>
</dbReference>
<feature type="domain" description="GGDEF" evidence="4">
    <location>
        <begin position="180"/>
        <end position="313"/>
    </location>
</feature>
<dbReference type="InterPro" id="IPR050469">
    <property type="entry name" value="Diguanylate_Cyclase"/>
</dbReference>
<proteinExistence type="predicted"/>
<dbReference type="GO" id="GO:0005886">
    <property type="term" value="C:plasma membrane"/>
    <property type="evidence" value="ECO:0007669"/>
    <property type="project" value="TreeGrafter"/>
</dbReference>
<gene>
    <name evidence="5" type="ORF">FHR95_001201</name>
</gene>
<dbReference type="FunFam" id="3.30.70.270:FF:000001">
    <property type="entry name" value="Diguanylate cyclase domain protein"/>
    <property type="match status" value="1"/>
</dbReference>
<dbReference type="PANTHER" id="PTHR45138:SF9">
    <property type="entry name" value="DIGUANYLATE CYCLASE DGCM-RELATED"/>
    <property type="match status" value="1"/>
</dbReference>
<dbReference type="InterPro" id="IPR035965">
    <property type="entry name" value="PAS-like_dom_sf"/>
</dbReference>
<accession>A0A7W5DJD5</accession>
<evidence type="ECO:0000256" key="2">
    <source>
        <dbReference type="ARBA" id="ARBA00012528"/>
    </source>
</evidence>
<dbReference type="AlphaFoldDB" id="A0A7W5DJD5"/>
<dbReference type="Pfam" id="PF00990">
    <property type="entry name" value="GGDEF"/>
    <property type="match status" value="1"/>
</dbReference>
<keyword evidence="6" id="KW-1185">Reference proteome</keyword>
<evidence type="ECO:0000256" key="3">
    <source>
        <dbReference type="ARBA" id="ARBA00034247"/>
    </source>
</evidence>
<reference evidence="5 6" key="1">
    <citation type="submission" date="2020-08" db="EMBL/GenBank/DDBJ databases">
        <title>Genomic Encyclopedia of Type Strains, Phase III (KMG-III): the genomes of soil and plant-associated and newly described type strains.</title>
        <authorList>
            <person name="Whitman W."/>
        </authorList>
    </citation>
    <scope>NUCLEOTIDE SEQUENCE [LARGE SCALE GENOMIC DNA]</scope>
    <source>
        <strain evidence="5 6">CECT 7341</strain>
    </source>
</reference>
<comment type="catalytic activity">
    <reaction evidence="3">
        <text>2 GTP = 3',3'-c-di-GMP + 2 diphosphate</text>
        <dbReference type="Rhea" id="RHEA:24898"/>
        <dbReference type="ChEBI" id="CHEBI:33019"/>
        <dbReference type="ChEBI" id="CHEBI:37565"/>
        <dbReference type="ChEBI" id="CHEBI:58805"/>
        <dbReference type="EC" id="2.7.7.65"/>
    </reaction>
</comment>
<dbReference type="NCBIfam" id="TIGR00254">
    <property type="entry name" value="GGDEF"/>
    <property type="match status" value="1"/>
</dbReference>
<evidence type="ECO:0000259" key="4">
    <source>
        <dbReference type="PROSITE" id="PS50887"/>
    </source>
</evidence>
<dbReference type="GO" id="GO:0043709">
    <property type="term" value="P:cell adhesion involved in single-species biofilm formation"/>
    <property type="evidence" value="ECO:0007669"/>
    <property type="project" value="TreeGrafter"/>
</dbReference>
<dbReference type="InterPro" id="IPR043128">
    <property type="entry name" value="Rev_trsase/Diguanyl_cyclase"/>
</dbReference>
<dbReference type="InterPro" id="IPR029787">
    <property type="entry name" value="Nucleotide_cyclase"/>
</dbReference>
<organism evidence="5 6">
    <name type="scientific">Halomonas fontilapidosi</name>
    <dbReference type="NCBI Taxonomy" id="616675"/>
    <lineage>
        <taxon>Bacteria</taxon>
        <taxon>Pseudomonadati</taxon>
        <taxon>Pseudomonadota</taxon>
        <taxon>Gammaproteobacteria</taxon>
        <taxon>Oceanospirillales</taxon>
        <taxon>Halomonadaceae</taxon>
        <taxon>Halomonas</taxon>
    </lineage>
</organism>
<dbReference type="GO" id="GO:0052621">
    <property type="term" value="F:diguanylate cyclase activity"/>
    <property type="evidence" value="ECO:0007669"/>
    <property type="project" value="UniProtKB-EC"/>
</dbReference>
<protein>
    <recommendedName>
        <fullName evidence="2">diguanylate cyclase</fullName>
        <ecNumber evidence="2">2.7.7.65</ecNumber>
    </recommendedName>
</protein>
<dbReference type="PANTHER" id="PTHR45138">
    <property type="entry name" value="REGULATORY COMPONENTS OF SENSORY TRANSDUCTION SYSTEM"/>
    <property type="match status" value="1"/>
</dbReference>
<comment type="caution">
    <text evidence="5">The sequence shown here is derived from an EMBL/GenBank/DDBJ whole genome shotgun (WGS) entry which is preliminary data.</text>
</comment>
<dbReference type="SUPFAM" id="SSF55785">
    <property type="entry name" value="PYP-like sensor domain (PAS domain)"/>
    <property type="match status" value="1"/>
</dbReference>
<comment type="cofactor">
    <cofactor evidence="1">
        <name>Mg(2+)</name>
        <dbReference type="ChEBI" id="CHEBI:18420"/>
    </cofactor>
</comment>
<sequence>MTRKLPTLQVSENTTASPGAEDLLRILDSLDAAVYVSDMHSHDLLFLNAYGRQQWGEPDGRKCWQVLQEGQSGPCEFCNNPRLLDAQGRPGAAVVWEFQNTQDGRWYQCRDQAIVWSDGRLARVEIATDITERKALEDALKASHHRVERLAYRDELTQLLNRRAFFAACREQLACLPAEHVFAVLLIDLDHFKAINDAHGHAAGDHVLREVARIFRAELRDSDILCRFGGEEFALALPGTSLSDATALAERLRLALHASPFAYAGQSIHGTASIGVAAASCGEVSLENLLKTADQAMYRAKRQGRDRVCTASAQE</sequence>
<dbReference type="SMART" id="SM00267">
    <property type="entry name" value="GGDEF"/>
    <property type="match status" value="1"/>
</dbReference>